<dbReference type="EMBL" id="VXIV02001852">
    <property type="protein sequence ID" value="KAF6029145.1"/>
    <property type="molecule type" value="Genomic_DNA"/>
</dbReference>
<dbReference type="InterPro" id="IPR037120">
    <property type="entry name" value="Haem_peroxidase_sf_animal"/>
</dbReference>
<evidence type="ECO:0000256" key="3">
    <source>
        <dbReference type="ARBA" id="ARBA00023180"/>
    </source>
</evidence>
<dbReference type="Pfam" id="PF03098">
    <property type="entry name" value="An_peroxidase"/>
    <property type="match status" value="2"/>
</dbReference>
<protein>
    <recommendedName>
        <fullName evidence="8">PXDN</fullName>
    </recommendedName>
</protein>
<evidence type="ECO:0000256" key="2">
    <source>
        <dbReference type="ARBA" id="ARBA00022525"/>
    </source>
</evidence>
<dbReference type="CDD" id="cd09823">
    <property type="entry name" value="peroxinectin_like"/>
    <property type="match status" value="1"/>
</dbReference>
<dbReference type="PROSITE" id="PS51257">
    <property type="entry name" value="PROKAR_LIPOPROTEIN"/>
    <property type="match status" value="1"/>
</dbReference>
<dbReference type="PRINTS" id="PR00457">
    <property type="entry name" value="ANPEROXIDASE"/>
</dbReference>
<comment type="subcellular location">
    <subcellularLocation>
        <location evidence="1">Secreted</location>
    </subcellularLocation>
</comment>
<sequence length="736" mass="82525">MKGVSRCPKALSNSLVLALIISSCCATLISERHRIHNSVNEPDDPRFSLANLARIFYLQLDETLDATPNLKTAIETLVTQPDADIRDIVGTVAPFTASPGAPAAIAGTAGAAPIQLRIGSTEDKLLNPYRLDQRCSVDRRSEFRRINATCNNLRNPYRGAAKTPLRRLSRARYEDGVNAPRSTYFRTKGDLPTARAVSVAVHETTSNISRQHSHLMMTFGQFTDHDLTLSPEAFGEGGVESPKEQCCTVPKSLWVGNLRECFALQIDAGDSFTRTCIPFLRSSPVPALPGRRKIRFQLNDLTAYIDASQIYGSTNIRANSLRQFTDGLLKTSTGVGGEERLPMDSKNPANCFSGVEECRFAAGDVRNSEQAGLTSLHTLFLREHNRIAKILKGLNTAWDDEQLYQTTRKIIGAMLQRITYREFLPEVLGSDIMNKYQLNLLETGRFTGYSRRVDASILTEFSTAAFRFGHSLIRQSFGTTPGQLDLREVFEAFKTTDEYGSDRLLKGMTSDPMEVRDRFITNGVTVRLLFSCYVVCKNYQMRNRLFGEEMDLPAFNIQRGRDHGLASYNNIRYYVALSLYLSYTINNLVYLTCKRKLGLPRHRQYSDIVGKTHIQSSADALEKVYPRVADIEVFPGGLSEVSLPGAIVGETFANIIGEQFRRIKFGDRFWHETNNRVVRFTTSQLAEIRKVSLAGLFCKNVPNAPVRKFLLVSETVDNPTVDCSTISQMNFEPWRE</sequence>
<evidence type="ECO:0000256" key="4">
    <source>
        <dbReference type="PIRSR" id="PIRSR619791-2"/>
    </source>
</evidence>
<dbReference type="InterPro" id="IPR019791">
    <property type="entry name" value="Haem_peroxidase_animal"/>
</dbReference>
<reference evidence="6" key="1">
    <citation type="submission" date="2020-06" db="EMBL/GenBank/DDBJ databases">
        <title>Draft genome of Bugula neritina, a colonial animal packing powerful symbionts and potential medicines.</title>
        <authorList>
            <person name="Rayko M."/>
        </authorList>
    </citation>
    <scope>NUCLEOTIDE SEQUENCE [LARGE SCALE GENOMIC DNA]</scope>
    <source>
        <strain evidence="6">Kwan_BN1</strain>
    </source>
</reference>
<comment type="caution">
    <text evidence="6">The sequence shown here is derived from an EMBL/GenBank/DDBJ whole genome shotgun (WGS) entry which is preliminary data.</text>
</comment>
<dbReference type="OrthoDB" id="823504at2759"/>
<dbReference type="GO" id="GO:0005576">
    <property type="term" value="C:extracellular region"/>
    <property type="evidence" value="ECO:0007669"/>
    <property type="project" value="UniProtKB-SubCell"/>
</dbReference>
<evidence type="ECO:0000313" key="6">
    <source>
        <dbReference type="EMBL" id="KAF6029145.1"/>
    </source>
</evidence>
<dbReference type="InterPro" id="IPR010255">
    <property type="entry name" value="Haem_peroxidase_sf"/>
</dbReference>
<keyword evidence="5" id="KW-0732">Signal</keyword>
<keyword evidence="4" id="KW-0479">Metal-binding</keyword>
<dbReference type="GO" id="GO:0046872">
    <property type="term" value="F:metal ion binding"/>
    <property type="evidence" value="ECO:0007669"/>
    <property type="project" value="UniProtKB-KW"/>
</dbReference>
<dbReference type="AlphaFoldDB" id="A0A7J7JTC8"/>
<evidence type="ECO:0000256" key="5">
    <source>
        <dbReference type="SAM" id="SignalP"/>
    </source>
</evidence>
<name>A0A7J7JTC8_BUGNE</name>
<proteinExistence type="predicted"/>
<dbReference type="GO" id="GO:0004601">
    <property type="term" value="F:peroxidase activity"/>
    <property type="evidence" value="ECO:0007669"/>
    <property type="project" value="InterPro"/>
</dbReference>
<evidence type="ECO:0000313" key="7">
    <source>
        <dbReference type="Proteomes" id="UP000593567"/>
    </source>
</evidence>
<organism evidence="6 7">
    <name type="scientific">Bugula neritina</name>
    <name type="common">Brown bryozoan</name>
    <name type="synonym">Sertularia neritina</name>
    <dbReference type="NCBI Taxonomy" id="10212"/>
    <lineage>
        <taxon>Eukaryota</taxon>
        <taxon>Metazoa</taxon>
        <taxon>Spiralia</taxon>
        <taxon>Lophotrochozoa</taxon>
        <taxon>Bryozoa</taxon>
        <taxon>Gymnolaemata</taxon>
        <taxon>Cheilostomatida</taxon>
        <taxon>Flustrina</taxon>
        <taxon>Buguloidea</taxon>
        <taxon>Bugulidae</taxon>
        <taxon>Bugula</taxon>
    </lineage>
</organism>
<dbReference type="GO" id="GO:0020037">
    <property type="term" value="F:heme binding"/>
    <property type="evidence" value="ECO:0007669"/>
    <property type="project" value="InterPro"/>
</dbReference>
<keyword evidence="7" id="KW-1185">Reference proteome</keyword>
<dbReference type="SUPFAM" id="SSF48113">
    <property type="entry name" value="Heme-dependent peroxidases"/>
    <property type="match status" value="1"/>
</dbReference>
<keyword evidence="3" id="KW-0325">Glycoprotein</keyword>
<dbReference type="GO" id="GO:0006979">
    <property type="term" value="P:response to oxidative stress"/>
    <property type="evidence" value="ECO:0007669"/>
    <property type="project" value="InterPro"/>
</dbReference>
<dbReference type="Gene3D" id="1.10.640.10">
    <property type="entry name" value="Haem peroxidase domain superfamily, animal type"/>
    <property type="match status" value="1"/>
</dbReference>
<dbReference type="PANTHER" id="PTHR11475">
    <property type="entry name" value="OXIDASE/PEROXIDASE"/>
    <property type="match status" value="1"/>
</dbReference>
<gene>
    <name evidence="6" type="ORF">EB796_012542</name>
</gene>
<feature type="chain" id="PRO_5029780961" description="PXDN" evidence="5">
    <location>
        <begin position="27"/>
        <end position="736"/>
    </location>
</feature>
<feature type="signal peptide" evidence="5">
    <location>
        <begin position="1"/>
        <end position="26"/>
    </location>
</feature>
<dbReference type="PROSITE" id="PS50292">
    <property type="entry name" value="PEROXIDASE_3"/>
    <property type="match status" value="1"/>
</dbReference>
<accession>A0A7J7JTC8</accession>
<evidence type="ECO:0000256" key="1">
    <source>
        <dbReference type="ARBA" id="ARBA00004613"/>
    </source>
</evidence>
<keyword evidence="2" id="KW-0964">Secreted</keyword>
<keyword evidence="4" id="KW-0349">Heme</keyword>
<feature type="binding site" description="axial binding residue" evidence="4">
    <location>
        <position position="470"/>
    </location>
    <ligand>
        <name>heme b</name>
        <dbReference type="ChEBI" id="CHEBI:60344"/>
    </ligand>
    <ligandPart>
        <name>Fe</name>
        <dbReference type="ChEBI" id="CHEBI:18248"/>
    </ligandPart>
</feature>
<keyword evidence="4" id="KW-0408">Iron</keyword>
<dbReference type="Proteomes" id="UP000593567">
    <property type="component" value="Unassembled WGS sequence"/>
</dbReference>
<evidence type="ECO:0008006" key="8">
    <source>
        <dbReference type="Google" id="ProtNLM"/>
    </source>
</evidence>
<dbReference type="PANTHER" id="PTHR11475:SF4">
    <property type="entry name" value="CHORION PEROXIDASE"/>
    <property type="match status" value="1"/>
</dbReference>